<evidence type="ECO:0000313" key="2">
    <source>
        <dbReference type="EMBL" id="MBB6110830.1"/>
    </source>
</evidence>
<evidence type="ECO:0000313" key="5">
    <source>
        <dbReference type="Proteomes" id="UP000548326"/>
    </source>
</evidence>
<sequence length="178" mass="18878">MKKILLALAFIAGTACTTFAQTKSGDSGKFSIGLEGGLPVGDFHNYSNYIIGGSLKYEYPVANNLFITASAGYSSIHIKSFDLSYNDPNFSLQYHSDGGSSGIIPVKVGAKYYFDGHFFGEGQLGAAFATGNGSGTAFVYSPGIGYTFAGGFEAGVRYEAWSNNGTIGQLSLRLAYRF</sequence>
<feature type="signal peptide" evidence="1">
    <location>
        <begin position="1"/>
        <end position="20"/>
    </location>
</feature>
<dbReference type="RefSeq" id="WP_076374832.1">
    <property type="nucleotide sequence ID" value="NZ_FTMG01000009.1"/>
</dbReference>
<dbReference type="OrthoDB" id="668980at2"/>
<proteinExistence type="predicted"/>
<comment type="caution">
    <text evidence="3">The sequence shown here is derived from an EMBL/GenBank/DDBJ whole genome shotgun (WGS) entry which is preliminary data.</text>
</comment>
<keyword evidence="4" id="KW-1185">Reference proteome</keyword>
<gene>
    <name evidence="3" type="ORF">HDF22_002237</name>
    <name evidence="2" type="ORF">HDF23_003591</name>
</gene>
<dbReference type="InterPro" id="IPR036709">
    <property type="entry name" value="Autotransporte_beta_dom_sf"/>
</dbReference>
<evidence type="ECO:0008006" key="6">
    <source>
        <dbReference type="Google" id="ProtNLM"/>
    </source>
</evidence>
<accession>A0A1N7CGC8</accession>
<protein>
    <recommendedName>
        <fullName evidence="6">Outer membrane protein beta-barrel domain-containing protein</fullName>
    </recommendedName>
</protein>
<name>A0A1N7CGC8_9SPHI</name>
<dbReference type="PROSITE" id="PS51257">
    <property type="entry name" value="PROKAR_LIPOPROTEIN"/>
    <property type="match status" value="1"/>
</dbReference>
<dbReference type="Gene3D" id="2.40.160.20">
    <property type="match status" value="1"/>
</dbReference>
<evidence type="ECO:0000313" key="3">
    <source>
        <dbReference type="EMBL" id="MBB6128124.1"/>
    </source>
</evidence>
<dbReference type="SUPFAM" id="SSF103515">
    <property type="entry name" value="Autotransporter"/>
    <property type="match status" value="1"/>
</dbReference>
<evidence type="ECO:0000256" key="1">
    <source>
        <dbReference type="SAM" id="SignalP"/>
    </source>
</evidence>
<organism evidence="3 5">
    <name type="scientific">Mucilaginibacter lappiensis</name>
    <dbReference type="NCBI Taxonomy" id="354630"/>
    <lineage>
        <taxon>Bacteria</taxon>
        <taxon>Pseudomonadati</taxon>
        <taxon>Bacteroidota</taxon>
        <taxon>Sphingobacteriia</taxon>
        <taxon>Sphingobacteriales</taxon>
        <taxon>Sphingobacteriaceae</taxon>
        <taxon>Mucilaginibacter</taxon>
    </lineage>
</organism>
<reference evidence="4 5" key="1">
    <citation type="submission" date="2020-08" db="EMBL/GenBank/DDBJ databases">
        <title>Genomic Encyclopedia of Type Strains, Phase IV (KMG-V): Genome sequencing to study the core and pangenomes of soil and plant-associated prokaryotes.</title>
        <authorList>
            <person name="Whitman W."/>
        </authorList>
    </citation>
    <scope>NUCLEOTIDE SEQUENCE [LARGE SCALE GENOMIC DNA]</scope>
    <source>
        <strain evidence="2 4">ANJLi2</strain>
        <strain evidence="3 5">MP601</strain>
    </source>
</reference>
<dbReference type="AlphaFoldDB" id="A0A1N7CGC8"/>
<evidence type="ECO:0000313" key="4">
    <source>
        <dbReference type="Proteomes" id="UP000541583"/>
    </source>
</evidence>
<feature type="chain" id="PRO_5044563140" description="Outer membrane protein beta-barrel domain-containing protein" evidence="1">
    <location>
        <begin position="21"/>
        <end position="178"/>
    </location>
</feature>
<dbReference type="STRING" id="354630.SAMN05421821_109155"/>
<keyword evidence="1" id="KW-0732">Signal</keyword>
<dbReference type="Proteomes" id="UP000548326">
    <property type="component" value="Unassembled WGS sequence"/>
</dbReference>
<dbReference type="EMBL" id="JACHCB010000009">
    <property type="protein sequence ID" value="MBB6110830.1"/>
    <property type="molecule type" value="Genomic_DNA"/>
</dbReference>
<dbReference type="Proteomes" id="UP000541583">
    <property type="component" value="Unassembled WGS sequence"/>
</dbReference>
<dbReference type="EMBL" id="JACHCA010000005">
    <property type="protein sequence ID" value="MBB6128124.1"/>
    <property type="molecule type" value="Genomic_DNA"/>
</dbReference>